<feature type="region of interest" description="Disordered" evidence="1">
    <location>
        <begin position="1"/>
        <end position="30"/>
    </location>
</feature>
<dbReference type="Proteomes" id="UP000076532">
    <property type="component" value="Unassembled WGS sequence"/>
</dbReference>
<accession>A0A167WLI7</accession>
<keyword evidence="3" id="KW-1185">Reference proteome</keyword>
<dbReference type="AlphaFoldDB" id="A0A167WLI7"/>
<evidence type="ECO:0000313" key="2">
    <source>
        <dbReference type="EMBL" id="KZP06238.1"/>
    </source>
</evidence>
<protein>
    <submittedName>
        <fullName evidence="2">Uncharacterized protein</fullName>
    </submittedName>
</protein>
<reference evidence="2 3" key="1">
    <citation type="journal article" date="2016" name="Mol. Biol. Evol.">
        <title>Comparative Genomics of Early-Diverging Mushroom-Forming Fungi Provides Insights into the Origins of Lignocellulose Decay Capabilities.</title>
        <authorList>
            <person name="Nagy L.G."/>
            <person name="Riley R."/>
            <person name="Tritt A."/>
            <person name="Adam C."/>
            <person name="Daum C."/>
            <person name="Floudas D."/>
            <person name="Sun H."/>
            <person name="Yadav J.S."/>
            <person name="Pangilinan J."/>
            <person name="Larsson K.H."/>
            <person name="Matsuura K."/>
            <person name="Barry K."/>
            <person name="Labutti K."/>
            <person name="Kuo R."/>
            <person name="Ohm R.A."/>
            <person name="Bhattacharya S.S."/>
            <person name="Shirouzu T."/>
            <person name="Yoshinaga Y."/>
            <person name="Martin F.M."/>
            <person name="Grigoriev I.V."/>
            <person name="Hibbett D.S."/>
        </authorList>
    </citation>
    <scope>NUCLEOTIDE SEQUENCE [LARGE SCALE GENOMIC DNA]</scope>
    <source>
        <strain evidence="2 3">CBS 109695</strain>
    </source>
</reference>
<name>A0A167WLI7_9AGAM</name>
<sequence length="141" mass="16516">MSITIFDNRHHTPSSLSPPSRGRAHFTAPRRARYRSSTRNGYILFLRTSGTAPTEIEPKAMLRARLHRRFFTSATKVWQTPLEYVARRVAVQWEWDQRQRDEDGWVDGDGGDDPDWYLCMTERYEDHERALRLMATGVGDF</sequence>
<proteinExistence type="predicted"/>
<evidence type="ECO:0000256" key="1">
    <source>
        <dbReference type="SAM" id="MobiDB-lite"/>
    </source>
</evidence>
<dbReference type="EMBL" id="KV417798">
    <property type="protein sequence ID" value="KZP06238.1"/>
    <property type="molecule type" value="Genomic_DNA"/>
</dbReference>
<evidence type="ECO:0000313" key="3">
    <source>
        <dbReference type="Proteomes" id="UP000076532"/>
    </source>
</evidence>
<organism evidence="2 3">
    <name type="scientific">Athelia psychrophila</name>
    <dbReference type="NCBI Taxonomy" id="1759441"/>
    <lineage>
        <taxon>Eukaryota</taxon>
        <taxon>Fungi</taxon>
        <taxon>Dikarya</taxon>
        <taxon>Basidiomycota</taxon>
        <taxon>Agaricomycotina</taxon>
        <taxon>Agaricomycetes</taxon>
        <taxon>Agaricomycetidae</taxon>
        <taxon>Atheliales</taxon>
        <taxon>Atheliaceae</taxon>
        <taxon>Athelia</taxon>
    </lineage>
</organism>
<gene>
    <name evidence="2" type="ORF">FIBSPDRAFT_966641</name>
</gene>